<dbReference type="Proteomes" id="UP000243579">
    <property type="component" value="Unassembled WGS sequence"/>
</dbReference>
<proteinExistence type="predicted"/>
<evidence type="ECO:0000313" key="2">
    <source>
        <dbReference type="Proteomes" id="UP000243579"/>
    </source>
</evidence>
<sequence length="298" mass="31133">MEKTPILASPAAPATSTSSHVGRLAAAATVLGLVVLVQHKGTAPATALSLRTTSLGTEAFWMPVAAPAEVKFHQISAGHGRVCATATTGRVYCAAEDDLSAWTPLVGSTQHIELTDSMLFRAATDDSLSYAHASAPTAWSAMYGSNKQLSANGNFVCGIDHQAVAYCLDLANPIAWAVMWANNSDKGTVKQLLLHGDAYFAVNNMDQVYVGKPSAGMVGDEPQATEVAGLFTQLTSNGATLCGVNRQAEIFCADSGLDSTPNWAHVAHVPGDATAVHASTTHLYAINARGALFAHLWN</sequence>
<dbReference type="EMBL" id="JNBR01002874">
    <property type="protein sequence ID" value="OQR80757.1"/>
    <property type="molecule type" value="Genomic_DNA"/>
</dbReference>
<dbReference type="SUPFAM" id="SSF50985">
    <property type="entry name" value="RCC1/BLIP-II"/>
    <property type="match status" value="1"/>
</dbReference>
<keyword evidence="2" id="KW-1185">Reference proteome</keyword>
<accession>A0A1V9Y4X1</accession>
<dbReference type="InterPro" id="IPR009091">
    <property type="entry name" value="RCC1/BLIP-II"/>
</dbReference>
<gene>
    <name evidence="1" type="ORF">ACHHYP_17222</name>
</gene>
<dbReference type="AlphaFoldDB" id="A0A1V9Y4X1"/>
<dbReference type="Pfam" id="PF19193">
    <property type="entry name" value="Tectonin"/>
    <property type="match status" value="1"/>
</dbReference>
<reference evidence="1 2" key="1">
    <citation type="journal article" date="2014" name="Genome Biol. Evol.">
        <title>The secreted proteins of Achlya hypogyna and Thraustotheca clavata identify the ancestral oomycete secretome and reveal gene acquisitions by horizontal gene transfer.</title>
        <authorList>
            <person name="Misner I."/>
            <person name="Blouin N."/>
            <person name="Leonard G."/>
            <person name="Richards T.A."/>
            <person name="Lane C.E."/>
        </authorList>
    </citation>
    <scope>NUCLEOTIDE SEQUENCE [LARGE SCALE GENOMIC DNA]</scope>
    <source>
        <strain evidence="1 2">ATCC 48635</strain>
    </source>
</reference>
<organism evidence="1 2">
    <name type="scientific">Achlya hypogyna</name>
    <name type="common">Oomycete</name>
    <name type="synonym">Protoachlya hypogyna</name>
    <dbReference type="NCBI Taxonomy" id="1202772"/>
    <lineage>
        <taxon>Eukaryota</taxon>
        <taxon>Sar</taxon>
        <taxon>Stramenopiles</taxon>
        <taxon>Oomycota</taxon>
        <taxon>Saprolegniomycetes</taxon>
        <taxon>Saprolegniales</taxon>
        <taxon>Achlyaceae</taxon>
        <taxon>Achlya</taxon>
    </lineage>
</organism>
<comment type="caution">
    <text evidence="1">The sequence shown here is derived from an EMBL/GenBank/DDBJ whole genome shotgun (WGS) entry which is preliminary data.</text>
</comment>
<dbReference type="OrthoDB" id="166585at2759"/>
<protein>
    <submittedName>
        <fullName evidence="1">Uncharacterized protein</fullName>
    </submittedName>
</protein>
<name>A0A1V9Y4X1_ACHHY</name>
<dbReference type="InterPro" id="IPR006624">
    <property type="entry name" value="Beta-propeller_rpt_TECPR"/>
</dbReference>
<evidence type="ECO:0000313" key="1">
    <source>
        <dbReference type="EMBL" id="OQR80757.1"/>
    </source>
</evidence>